<feature type="transmembrane region" description="Helical" evidence="3">
    <location>
        <begin position="109"/>
        <end position="133"/>
    </location>
</feature>
<dbReference type="AlphaFoldDB" id="A0A0R3SNJ4"/>
<keyword evidence="3" id="KW-1133">Transmembrane helix</keyword>
<evidence type="ECO:0000313" key="4">
    <source>
        <dbReference type="EMBL" id="VDL58825.1"/>
    </source>
</evidence>
<gene>
    <name evidence="4" type="ORF">HDID_LOCUS6507</name>
</gene>
<evidence type="ECO:0000256" key="3">
    <source>
        <dbReference type="SAM" id="Phobius"/>
    </source>
</evidence>
<sequence>MKPGLTELHTKLKESQQQIATLQKEFADVLTDVQQSISNIKEEPKLKAIVTGEYDKTATGLKMFLITDGEKQFANMTDLLFPCSEVNMAYTSVVGTTCGDSGGIKLLLALSYVLALNVLFIALLYFSLLVLAFSQDLRIRMLGAEIDGGSDYDENKDADDETSFSLSKRSDSDSISSTDESVY</sequence>
<keyword evidence="1" id="KW-0175">Coiled coil</keyword>
<keyword evidence="3" id="KW-0812">Transmembrane</keyword>
<dbReference type="Proteomes" id="UP000274504">
    <property type="component" value="Unassembled WGS sequence"/>
</dbReference>
<feature type="compositionally biased region" description="Low complexity" evidence="2">
    <location>
        <begin position="163"/>
        <end position="183"/>
    </location>
</feature>
<evidence type="ECO:0000313" key="5">
    <source>
        <dbReference type="Proteomes" id="UP000274504"/>
    </source>
</evidence>
<protein>
    <submittedName>
        <fullName evidence="6">Protein CASP</fullName>
    </submittedName>
</protein>
<name>A0A0R3SNJ4_HYMDI</name>
<feature type="compositionally biased region" description="Acidic residues" evidence="2">
    <location>
        <begin position="149"/>
        <end position="162"/>
    </location>
</feature>
<reference evidence="4 5" key="2">
    <citation type="submission" date="2018-11" db="EMBL/GenBank/DDBJ databases">
        <authorList>
            <consortium name="Pathogen Informatics"/>
        </authorList>
    </citation>
    <scope>NUCLEOTIDE SEQUENCE [LARGE SCALE GENOMIC DNA]</scope>
</reference>
<keyword evidence="3" id="KW-0472">Membrane</keyword>
<dbReference type="EMBL" id="UYSG01005706">
    <property type="protein sequence ID" value="VDL58825.1"/>
    <property type="molecule type" value="Genomic_DNA"/>
</dbReference>
<evidence type="ECO:0000313" key="6">
    <source>
        <dbReference type="WBParaSite" id="HDID_0000650901-mRNA-1"/>
    </source>
</evidence>
<accession>A0A0R3SNJ4</accession>
<dbReference type="WBParaSite" id="HDID_0000650901-mRNA-1">
    <property type="protein sequence ID" value="HDID_0000650901-mRNA-1"/>
    <property type="gene ID" value="HDID_0000650901"/>
</dbReference>
<feature type="region of interest" description="Disordered" evidence="2">
    <location>
        <begin position="149"/>
        <end position="183"/>
    </location>
</feature>
<feature type="coiled-coil region" evidence="1">
    <location>
        <begin position="5"/>
        <end position="32"/>
    </location>
</feature>
<reference evidence="6" key="1">
    <citation type="submission" date="2017-02" db="UniProtKB">
        <authorList>
            <consortium name="WormBaseParasite"/>
        </authorList>
    </citation>
    <scope>IDENTIFICATION</scope>
</reference>
<evidence type="ECO:0000256" key="1">
    <source>
        <dbReference type="SAM" id="Coils"/>
    </source>
</evidence>
<evidence type="ECO:0000256" key="2">
    <source>
        <dbReference type="SAM" id="MobiDB-lite"/>
    </source>
</evidence>
<organism evidence="6">
    <name type="scientific">Hymenolepis diminuta</name>
    <name type="common">Rat tapeworm</name>
    <dbReference type="NCBI Taxonomy" id="6216"/>
    <lineage>
        <taxon>Eukaryota</taxon>
        <taxon>Metazoa</taxon>
        <taxon>Spiralia</taxon>
        <taxon>Lophotrochozoa</taxon>
        <taxon>Platyhelminthes</taxon>
        <taxon>Cestoda</taxon>
        <taxon>Eucestoda</taxon>
        <taxon>Cyclophyllidea</taxon>
        <taxon>Hymenolepididae</taxon>
        <taxon>Hymenolepis</taxon>
    </lineage>
</organism>
<proteinExistence type="predicted"/>